<reference evidence="2 3" key="1">
    <citation type="submission" date="2017-08" db="EMBL/GenBank/DDBJ databases">
        <title>Infants hospitalized years apart are colonized by the same room-sourced microbial strains.</title>
        <authorList>
            <person name="Brooks B."/>
            <person name="Olm M.R."/>
            <person name="Firek B.A."/>
            <person name="Baker R."/>
            <person name="Thomas B.C."/>
            <person name="Morowitz M.J."/>
            <person name="Banfield J.F."/>
        </authorList>
    </citation>
    <scope>NUCLEOTIDE SEQUENCE [LARGE SCALE GENOMIC DNA]</scope>
    <source>
        <strain evidence="2">S2_003_000_R2_14</strain>
    </source>
</reference>
<proteinExistence type="predicted"/>
<comment type="caution">
    <text evidence="2">The sequence shown here is derived from an EMBL/GenBank/DDBJ whole genome shotgun (WGS) entry which is preliminary data.</text>
</comment>
<feature type="compositionally biased region" description="Low complexity" evidence="1">
    <location>
        <begin position="7"/>
        <end position="26"/>
    </location>
</feature>
<accession>A0A2W5SZA7</accession>
<dbReference type="AlphaFoldDB" id="A0A2W5SZA7"/>
<evidence type="ECO:0000313" key="3">
    <source>
        <dbReference type="Proteomes" id="UP000249061"/>
    </source>
</evidence>
<feature type="region of interest" description="Disordered" evidence="1">
    <location>
        <begin position="66"/>
        <end position="93"/>
    </location>
</feature>
<name>A0A2W5SZA7_9BACT</name>
<dbReference type="EMBL" id="QFQP01000034">
    <property type="protein sequence ID" value="PZR07097.1"/>
    <property type="molecule type" value="Genomic_DNA"/>
</dbReference>
<gene>
    <name evidence="2" type="ORF">DI536_29000</name>
</gene>
<protein>
    <submittedName>
        <fullName evidence="2">Uncharacterized protein</fullName>
    </submittedName>
</protein>
<evidence type="ECO:0000256" key="1">
    <source>
        <dbReference type="SAM" id="MobiDB-lite"/>
    </source>
</evidence>
<feature type="region of interest" description="Disordered" evidence="1">
    <location>
        <begin position="1"/>
        <end position="35"/>
    </location>
</feature>
<evidence type="ECO:0000313" key="2">
    <source>
        <dbReference type="EMBL" id="PZR07097.1"/>
    </source>
</evidence>
<sequence>MSLFDRLLASELAPSPSSAKPSPENPLGLRHPALTPMPEALRAPTNTFRGSCKVINADTGRQCALPAGHALPHRHGSTSFTREAPAGATNFTRRDALDRAAAASLRSNLTPE</sequence>
<dbReference type="Proteomes" id="UP000249061">
    <property type="component" value="Unassembled WGS sequence"/>
</dbReference>
<organism evidence="2 3">
    <name type="scientific">Archangium gephyra</name>
    <dbReference type="NCBI Taxonomy" id="48"/>
    <lineage>
        <taxon>Bacteria</taxon>
        <taxon>Pseudomonadati</taxon>
        <taxon>Myxococcota</taxon>
        <taxon>Myxococcia</taxon>
        <taxon>Myxococcales</taxon>
        <taxon>Cystobacterineae</taxon>
        <taxon>Archangiaceae</taxon>
        <taxon>Archangium</taxon>
    </lineage>
</organism>